<dbReference type="SFLD" id="SFLDF00027">
    <property type="entry name" value="p-type_atpase"/>
    <property type="match status" value="1"/>
</dbReference>
<dbReference type="SUPFAM" id="SSF56784">
    <property type="entry name" value="HAD-like"/>
    <property type="match status" value="1"/>
</dbReference>
<keyword evidence="4 16" id="KW-0812">Transmembrane</keyword>
<keyword evidence="7 16" id="KW-0547">Nucleotide-binding</keyword>
<keyword evidence="9 16" id="KW-0067">ATP-binding</keyword>
<evidence type="ECO:0000313" key="19">
    <source>
        <dbReference type="Proteomes" id="UP001139104"/>
    </source>
</evidence>
<dbReference type="InterPro" id="IPR044492">
    <property type="entry name" value="P_typ_ATPase_HD_dom"/>
</dbReference>
<evidence type="ECO:0000256" key="11">
    <source>
        <dbReference type="ARBA" id="ARBA00022967"/>
    </source>
</evidence>
<comment type="subcellular location">
    <subcellularLocation>
        <location evidence="16">Cell membrane</location>
    </subcellularLocation>
    <subcellularLocation>
        <location evidence="1">Endomembrane system</location>
        <topology evidence="1">Multi-pass membrane protein</topology>
    </subcellularLocation>
</comment>
<dbReference type="InterPro" id="IPR023298">
    <property type="entry name" value="ATPase_P-typ_TM_dom_sf"/>
</dbReference>
<keyword evidence="3" id="KW-0813">Transport</keyword>
<feature type="transmembrane region" description="Helical" evidence="16">
    <location>
        <begin position="280"/>
        <end position="297"/>
    </location>
</feature>
<dbReference type="PANTHER" id="PTHR43520">
    <property type="entry name" value="ATP7, ISOFORM B"/>
    <property type="match status" value="1"/>
</dbReference>
<feature type="transmembrane region" description="Helical" evidence="16">
    <location>
        <begin position="431"/>
        <end position="453"/>
    </location>
</feature>
<evidence type="ECO:0000256" key="2">
    <source>
        <dbReference type="ARBA" id="ARBA00006024"/>
    </source>
</evidence>
<evidence type="ECO:0000256" key="9">
    <source>
        <dbReference type="ARBA" id="ARBA00022840"/>
    </source>
</evidence>
<dbReference type="Gene3D" id="3.30.70.100">
    <property type="match status" value="3"/>
</dbReference>
<dbReference type="NCBIfam" id="TIGR00003">
    <property type="entry name" value="copper ion binding protein"/>
    <property type="match status" value="1"/>
</dbReference>
<dbReference type="PROSITE" id="PS50846">
    <property type="entry name" value="HMA_2"/>
    <property type="match status" value="3"/>
</dbReference>
<feature type="domain" description="HMA" evidence="17">
    <location>
        <begin position="843"/>
        <end position="907"/>
    </location>
</feature>
<dbReference type="PANTHER" id="PTHR43520:SF8">
    <property type="entry name" value="P-TYPE CU(+) TRANSPORTER"/>
    <property type="match status" value="1"/>
</dbReference>
<dbReference type="InterPro" id="IPR059000">
    <property type="entry name" value="ATPase_P-type_domA"/>
</dbReference>
<evidence type="ECO:0000256" key="15">
    <source>
        <dbReference type="ARBA" id="ARBA00023136"/>
    </source>
</evidence>
<feature type="domain" description="HMA" evidence="17">
    <location>
        <begin position="84"/>
        <end position="150"/>
    </location>
</feature>
<evidence type="ECO:0000256" key="7">
    <source>
        <dbReference type="ARBA" id="ARBA00022741"/>
    </source>
</evidence>
<dbReference type="NCBIfam" id="TIGR01511">
    <property type="entry name" value="ATPase-IB1_Cu"/>
    <property type="match status" value="1"/>
</dbReference>
<name>A0ABS9Z7C8_9HYPH</name>
<dbReference type="InterPro" id="IPR006121">
    <property type="entry name" value="HMA_dom"/>
</dbReference>
<keyword evidence="16" id="KW-1003">Cell membrane</keyword>
<evidence type="ECO:0000313" key="18">
    <source>
        <dbReference type="EMBL" id="MCI4683345.1"/>
    </source>
</evidence>
<protein>
    <submittedName>
        <fullName evidence="18">Heavy metal translocating P-type ATPase</fullName>
    </submittedName>
</protein>
<evidence type="ECO:0000256" key="8">
    <source>
        <dbReference type="ARBA" id="ARBA00022796"/>
    </source>
</evidence>
<evidence type="ECO:0000256" key="10">
    <source>
        <dbReference type="ARBA" id="ARBA00022842"/>
    </source>
</evidence>
<dbReference type="Pfam" id="PF00403">
    <property type="entry name" value="HMA"/>
    <property type="match status" value="3"/>
</dbReference>
<dbReference type="PRINTS" id="PR00119">
    <property type="entry name" value="CATATPASE"/>
</dbReference>
<dbReference type="SUPFAM" id="SSF55008">
    <property type="entry name" value="HMA, heavy metal-associated domain"/>
    <property type="match status" value="3"/>
</dbReference>
<dbReference type="Gene3D" id="3.40.50.1000">
    <property type="entry name" value="HAD superfamily/HAD-like"/>
    <property type="match status" value="1"/>
</dbReference>
<feature type="transmembrane region" description="Helical" evidence="16">
    <location>
        <begin position="177"/>
        <end position="204"/>
    </location>
</feature>
<comment type="caution">
    <text evidence="18">The sequence shown here is derived from an EMBL/GenBank/DDBJ whole genome shotgun (WGS) entry which is preliminary data.</text>
</comment>
<keyword evidence="19" id="KW-1185">Reference proteome</keyword>
<dbReference type="Proteomes" id="UP001139104">
    <property type="component" value="Unassembled WGS sequence"/>
</dbReference>
<dbReference type="SFLD" id="SFLDG00002">
    <property type="entry name" value="C1.7:_P-type_atpase_like"/>
    <property type="match status" value="1"/>
</dbReference>
<dbReference type="Pfam" id="PF00122">
    <property type="entry name" value="E1-E2_ATPase"/>
    <property type="match status" value="1"/>
</dbReference>
<evidence type="ECO:0000256" key="4">
    <source>
        <dbReference type="ARBA" id="ARBA00022692"/>
    </source>
</evidence>
<dbReference type="NCBIfam" id="TIGR01525">
    <property type="entry name" value="ATPase-IB_hvy"/>
    <property type="match status" value="1"/>
</dbReference>
<dbReference type="InterPro" id="IPR027256">
    <property type="entry name" value="P-typ_ATPase_IB"/>
</dbReference>
<keyword evidence="13" id="KW-0186">Copper</keyword>
<dbReference type="InterPro" id="IPR023214">
    <property type="entry name" value="HAD_sf"/>
</dbReference>
<feature type="transmembrane region" description="Helical" evidence="16">
    <location>
        <begin position="210"/>
        <end position="228"/>
    </location>
</feature>
<dbReference type="InterPro" id="IPR036163">
    <property type="entry name" value="HMA_dom_sf"/>
</dbReference>
<dbReference type="SFLD" id="SFLDS00003">
    <property type="entry name" value="Haloacid_Dehalogenase"/>
    <property type="match status" value="1"/>
</dbReference>
<dbReference type="CDD" id="cd02094">
    <property type="entry name" value="P-type_ATPase_Cu-like"/>
    <property type="match status" value="1"/>
</dbReference>
<dbReference type="InterPro" id="IPR036412">
    <property type="entry name" value="HAD-like_sf"/>
</dbReference>
<evidence type="ECO:0000256" key="13">
    <source>
        <dbReference type="ARBA" id="ARBA00023008"/>
    </source>
</evidence>
<organism evidence="18 19">
    <name type="scientific">Candidatus Rhodoblastus alkanivorans</name>
    <dbReference type="NCBI Taxonomy" id="2954117"/>
    <lineage>
        <taxon>Bacteria</taxon>
        <taxon>Pseudomonadati</taxon>
        <taxon>Pseudomonadota</taxon>
        <taxon>Alphaproteobacteria</taxon>
        <taxon>Hyphomicrobiales</taxon>
        <taxon>Rhodoblastaceae</taxon>
        <taxon>Rhodoblastus</taxon>
    </lineage>
</organism>
<dbReference type="RefSeq" id="WP_243068853.1">
    <property type="nucleotide sequence ID" value="NZ_JAIVFK010000041.1"/>
</dbReference>
<dbReference type="PROSITE" id="PS01047">
    <property type="entry name" value="HMA_1"/>
    <property type="match status" value="3"/>
</dbReference>
<dbReference type="InterPro" id="IPR023299">
    <property type="entry name" value="ATPase_P-typ_cyto_dom_N"/>
</dbReference>
<dbReference type="InterPro" id="IPR017969">
    <property type="entry name" value="Heavy-metal-associated_CS"/>
</dbReference>
<reference evidence="18" key="1">
    <citation type="journal article" date="2022" name="ISME J.">
        <title>Identification of active gaseous-alkane degraders at natural gas seeps.</title>
        <authorList>
            <person name="Farhan Ul Haque M."/>
            <person name="Hernandez M."/>
            <person name="Crombie A.T."/>
            <person name="Murrell J.C."/>
        </authorList>
    </citation>
    <scope>NUCLEOTIDE SEQUENCE</scope>
    <source>
        <strain evidence="18">PC2</strain>
    </source>
</reference>
<dbReference type="Pfam" id="PF00702">
    <property type="entry name" value="Hydrolase"/>
    <property type="match status" value="1"/>
</dbReference>
<dbReference type="PROSITE" id="PS01229">
    <property type="entry name" value="COF_2"/>
    <property type="match status" value="1"/>
</dbReference>
<dbReference type="Gene3D" id="3.40.1110.10">
    <property type="entry name" value="Calcium-transporting ATPase, cytoplasmic domain N"/>
    <property type="match status" value="1"/>
</dbReference>
<evidence type="ECO:0000256" key="14">
    <source>
        <dbReference type="ARBA" id="ARBA00023065"/>
    </source>
</evidence>
<dbReference type="InterPro" id="IPR018303">
    <property type="entry name" value="ATPase_P-typ_P_site"/>
</dbReference>
<evidence type="ECO:0000256" key="5">
    <source>
        <dbReference type="ARBA" id="ARBA00022723"/>
    </source>
</evidence>
<feature type="transmembrane region" description="Helical" evidence="16">
    <location>
        <begin position="249"/>
        <end position="268"/>
    </location>
</feature>
<sequence length="912" mass="93399">MNVQTQSETDAACGEGGALALGVGGMTCAACVRHVEKALKDAPGVLDAHVNLVGERADLKLAPEADLAEIAARVKEAGYEPRLTRSELGVGGMTCASCVVHVEKALKAAPGVVSARVNLATERAYVEGIEGAVDAAALAAAVRRAGYEPRPVEEKAAGKIDPLARRAAETEVMRRRFLLAALFAAPVVVLEMGGHMSAVFGAFIDAVLGHHNMMILVAALTTIVLFGPGRRFFTIGLPSLLRGAPDMNALVALGAGAAYLYSLLATFAPHMLPESARHSYFESAATIVAFILLGRWLEARSRGRAADAIGKLARLQPKIAHVRREGAAQDLPVEQVVVGDVIEVRPGESIPVDGVATEGASHVDESFITGEAAPVTKKPGDPVTGGSVNLAGAFAFRATKVGADTFLADVIRMVETAQGARLPIQDLADRVTAVFVPAVLAAALATFAIWLYFGGLSALSLALVSAVNVLIIACPCAMGLATPAALVTGTGRAAELGVIFRQGDALQTLCGVKTVAFDKTGTLTEGRPALTKIVAGEGFEAGRLLALAAAVEARSEHPLGRALVEAARARQVPAAEAVAHFAYQPGLGVTGDVGGARIAVGSAELLAALGASPDIFAKTAEDLAGQGASCFFIAVDGKPAGLFAFTDPPRPQAALAIAALRDLGLRVALITGDREATARAVGQKIGVDVIFAGRRPEGKVAALRELGLAGPVAFVGDGINDAPALAAADIGIAMGAGTDIAVESAQVALMSSDLAKVAQAFALSRATLRTIKQNLGWAFGYNIILIPVAMGALYPAFAIMLNPSLGAAAMASSSLFVLGNALRLRQFAVPSRHDGDLPMSEAPSTIFAVSDMTCGHCVARVKKAVLSLEPGAEVEVDLASGDVTVTPAAADPAVVATAIADAGYPAHEKKLG</sequence>
<evidence type="ECO:0000259" key="17">
    <source>
        <dbReference type="PROSITE" id="PS50846"/>
    </source>
</evidence>
<accession>A0ABS9Z7C8</accession>
<comment type="similarity">
    <text evidence="2 16">Belongs to the cation transport ATPase (P-type) (TC 3.A.3) family. Type IB subfamily.</text>
</comment>
<dbReference type="PROSITE" id="PS00154">
    <property type="entry name" value="ATPASE_E1_E2"/>
    <property type="match status" value="1"/>
</dbReference>
<keyword evidence="8" id="KW-0187">Copper transport</keyword>
<keyword evidence="6" id="KW-0677">Repeat</keyword>
<dbReference type="InterPro" id="IPR008250">
    <property type="entry name" value="ATPase_P-typ_transduc_dom_A_sf"/>
</dbReference>
<evidence type="ECO:0000256" key="12">
    <source>
        <dbReference type="ARBA" id="ARBA00022989"/>
    </source>
</evidence>
<proteinExistence type="inferred from homology"/>
<evidence type="ECO:0000256" key="1">
    <source>
        <dbReference type="ARBA" id="ARBA00004127"/>
    </source>
</evidence>
<dbReference type="InterPro" id="IPR001757">
    <property type="entry name" value="P_typ_ATPase"/>
</dbReference>
<feature type="transmembrane region" description="Helical" evidence="16">
    <location>
        <begin position="775"/>
        <end position="797"/>
    </location>
</feature>
<keyword evidence="14" id="KW-0406">Ion transport</keyword>
<dbReference type="NCBIfam" id="TIGR01494">
    <property type="entry name" value="ATPase_P-type"/>
    <property type="match status" value="1"/>
</dbReference>
<feature type="domain" description="HMA" evidence="17">
    <location>
        <begin position="17"/>
        <end position="82"/>
    </location>
</feature>
<keyword evidence="10" id="KW-0460">Magnesium</keyword>
<evidence type="ECO:0000256" key="6">
    <source>
        <dbReference type="ARBA" id="ARBA00022737"/>
    </source>
</evidence>
<feature type="transmembrane region" description="Helical" evidence="16">
    <location>
        <begin position="459"/>
        <end position="482"/>
    </location>
</feature>
<dbReference type="SUPFAM" id="SSF81653">
    <property type="entry name" value="Calcium ATPase, transduction domain A"/>
    <property type="match status" value="1"/>
</dbReference>
<dbReference type="PRINTS" id="PR00120">
    <property type="entry name" value="HATPASE"/>
</dbReference>
<keyword evidence="5 16" id="KW-0479">Metal-binding</keyword>
<keyword evidence="12 16" id="KW-1133">Transmembrane helix</keyword>
<feature type="transmembrane region" description="Helical" evidence="16">
    <location>
        <begin position="803"/>
        <end position="822"/>
    </location>
</feature>
<dbReference type="SUPFAM" id="SSF81665">
    <property type="entry name" value="Calcium ATPase, transmembrane domain M"/>
    <property type="match status" value="1"/>
</dbReference>
<evidence type="ECO:0000256" key="3">
    <source>
        <dbReference type="ARBA" id="ARBA00022448"/>
    </source>
</evidence>
<gene>
    <name evidence="18" type="ORF">K2U94_11290</name>
</gene>
<dbReference type="CDD" id="cd00371">
    <property type="entry name" value="HMA"/>
    <property type="match status" value="3"/>
</dbReference>
<dbReference type="Gene3D" id="2.70.150.10">
    <property type="entry name" value="Calcium-transporting ATPase, cytoplasmic transduction domain A"/>
    <property type="match status" value="1"/>
</dbReference>
<dbReference type="EMBL" id="JAIVFP010000001">
    <property type="protein sequence ID" value="MCI4683345.1"/>
    <property type="molecule type" value="Genomic_DNA"/>
</dbReference>
<evidence type="ECO:0000256" key="16">
    <source>
        <dbReference type="RuleBase" id="RU362081"/>
    </source>
</evidence>
<dbReference type="InterPro" id="IPR006122">
    <property type="entry name" value="HMA_Cu_ion-bd"/>
</dbReference>
<keyword evidence="15 16" id="KW-0472">Membrane</keyword>
<keyword evidence="11" id="KW-1278">Translocase</keyword>